<evidence type="ECO:0000313" key="4">
    <source>
        <dbReference type="Proteomes" id="UP000005273"/>
    </source>
</evidence>
<name>A0A0T5XBZ2_9BACT</name>
<dbReference type="InterPro" id="IPR036291">
    <property type="entry name" value="NAD(P)-bd_dom_sf"/>
</dbReference>
<dbReference type="STRING" id="592015.HMPREF1705_03124"/>
<comment type="caution">
    <text evidence="3">The sequence shown here is derived from an EMBL/GenBank/DDBJ whole genome shotgun (WGS) entry which is preliminary data.</text>
</comment>
<evidence type="ECO:0000313" key="3">
    <source>
        <dbReference type="EMBL" id="KRT35868.1"/>
    </source>
</evidence>
<dbReference type="EMBL" id="ACJX03000001">
    <property type="protein sequence ID" value="KRT35868.1"/>
    <property type="molecule type" value="Genomic_DNA"/>
</dbReference>
<comment type="similarity">
    <text evidence="1">Belongs to the polysaccharide synthase family.</text>
</comment>
<dbReference type="NCBIfam" id="TIGR03589">
    <property type="entry name" value="PseB"/>
    <property type="match status" value="1"/>
</dbReference>
<organism evidence="3 4">
    <name type="scientific">Acetomicrobium hydrogeniformans ATCC BAA-1850</name>
    <dbReference type="NCBI Taxonomy" id="592015"/>
    <lineage>
        <taxon>Bacteria</taxon>
        <taxon>Thermotogati</taxon>
        <taxon>Synergistota</taxon>
        <taxon>Synergistia</taxon>
        <taxon>Synergistales</taxon>
        <taxon>Acetomicrobiaceae</taxon>
        <taxon>Acetomicrobium</taxon>
    </lineage>
</organism>
<protein>
    <submittedName>
        <fullName evidence="3">UDP-N-acetylglucosamine 4,6-dehydratase</fullName>
    </submittedName>
</protein>
<sequence>MNIDGKVVLLTGGTGSFGKKFTRTLLETQKPKAVRIFSRGEYLQYQMRQEFDDDPRLRFFIGDVRDRERVYRAMNGVDIVVHAAALKQVPTCEYNPIEAVKTNIDGSANVIDAAIDNGVERVMAISTDKAVQPVNLYGATKLVAEKLFVQANAYTGSRKTKFSVVRYGNVVGSRGSVVPLFLTQREKGRITLTDERMTRFWITLEQGVCFVIDCIGRMQGGEIFVPKIPSMRLVDLADVLAPGICKETIGIRPGEKLHECLITAEEARHAREYDGFYVIEPEHSFWKKDDDDGGTPLPDGFCYTSDSNGWWLTGEELKNMVESLDDYAKQGKVD</sequence>
<dbReference type="InterPro" id="IPR051203">
    <property type="entry name" value="Polysaccharide_Synthase-Rel"/>
</dbReference>
<proteinExistence type="inferred from homology"/>
<dbReference type="InterPro" id="IPR003869">
    <property type="entry name" value="Polysac_CapD-like"/>
</dbReference>
<dbReference type="OrthoDB" id="9803111at2"/>
<dbReference type="Proteomes" id="UP000005273">
    <property type="component" value="Unassembled WGS sequence"/>
</dbReference>
<dbReference type="InterPro" id="IPR020025">
    <property type="entry name" value="PseB"/>
</dbReference>
<evidence type="ECO:0000259" key="2">
    <source>
        <dbReference type="Pfam" id="PF02719"/>
    </source>
</evidence>
<dbReference type="CDD" id="cd05237">
    <property type="entry name" value="UDP_invert_4-6DH_SDR_e"/>
    <property type="match status" value="1"/>
</dbReference>
<dbReference type="SUPFAM" id="SSF51735">
    <property type="entry name" value="NAD(P)-binding Rossmann-fold domains"/>
    <property type="match status" value="1"/>
</dbReference>
<reference evidence="4" key="1">
    <citation type="submission" date="2012-09" db="EMBL/GenBank/DDBJ databases">
        <authorList>
            <person name="Weinstock G."/>
            <person name="Sodergren E."/>
            <person name="Clifton S."/>
            <person name="Fulton L."/>
            <person name="Fulton B."/>
            <person name="Courtney L."/>
            <person name="Fronick C."/>
            <person name="Harrison M."/>
            <person name="Strong C."/>
            <person name="Farmer C."/>
            <person name="Delehaunty K."/>
            <person name="Markovic C."/>
            <person name="Hall O."/>
            <person name="Minx P."/>
            <person name="Tomlinson C."/>
            <person name="Mitreva M."/>
            <person name="Nelson J."/>
            <person name="Hou S."/>
            <person name="Wollam A."/>
            <person name="Pepin K.H."/>
            <person name="Johnson M."/>
            <person name="Bhonagiri V."/>
            <person name="Nash W.E."/>
            <person name="Suruliraj S."/>
            <person name="Warren W."/>
            <person name="Chinwalla A."/>
            <person name="Mardis E.R."/>
            <person name="Wilson R.K."/>
        </authorList>
    </citation>
    <scope>NUCLEOTIDE SEQUENCE [LARGE SCALE GENOMIC DNA]</scope>
    <source>
        <strain evidence="4">OS1</strain>
    </source>
</reference>
<feature type="domain" description="Polysaccharide biosynthesis protein CapD-like" evidence="2">
    <location>
        <begin position="8"/>
        <end position="280"/>
    </location>
</feature>
<keyword evidence="4" id="KW-1185">Reference proteome</keyword>
<dbReference type="Gene3D" id="3.40.50.720">
    <property type="entry name" value="NAD(P)-binding Rossmann-like Domain"/>
    <property type="match status" value="1"/>
</dbReference>
<dbReference type="AlphaFoldDB" id="A0A0T5XBZ2"/>
<dbReference type="Pfam" id="PF02719">
    <property type="entry name" value="Polysacc_synt_2"/>
    <property type="match status" value="1"/>
</dbReference>
<dbReference type="eggNOG" id="COG1086">
    <property type="taxonomic scope" value="Bacteria"/>
</dbReference>
<dbReference type="PANTHER" id="PTHR43318">
    <property type="entry name" value="UDP-N-ACETYLGLUCOSAMINE 4,6-DEHYDRATASE"/>
    <property type="match status" value="1"/>
</dbReference>
<gene>
    <name evidence="3" type="ORF">HMPREF1705_03124</name>
</gene>
<dbReference type="RefSeq" id="WP_057940828.1">
    <property type="nucleotide sequence ID" value="NZ_ACJX03000001.1"/>
</dbReference>
<accession>A0A0T5XBZ2</accession>
<dbReference type="PANTHER" id="PTHR43318:SF2">
    <property type="entry name" value="UDP-N-ACETYLGLUCOSAMINE 4,6-DEHYDRATASE (INVERTING)"/>
    <property type="match status" value="1"/>
</dbReference>
<evidence type="ECO:0000256" key="1">
    <source>
        <dbReference type="ARBA" id="ARBA00007430"/>
    </source>
</evidence>